<dbReference type="InterPro" id="IPR032675">
    <property type="entry name" value="LRR_dom_sf"/>
</dbReference>
<evidence type="ECO:0000313" key="4">
    <source>
        <dbReference type="EMBL" id="CAG9811566.1"/>
    </source>
</evidence>
<gene>
    <name evidence="4" type="ORF">CHIRRI_LOCUS14373</name>
</gene>
<dbReference type="AlphaFoldDB" id="A0A9N9WYY5"/>
<protein>
    <submittedName>
        <fullName evidence="4">Uncharacterized protein</fullName>
    </submittedName>
</protein>
<dbReference type="InterPro" id="IPR026906">
    <property type="entry name" value="LRR_5"/>
</dbReference>
<reference evidence="4" key="1">
    <citation type="submission" date="2022-01" db="EMBL/GenBank/DDBJ databases">
        <authorList>
            <person name="King R."/>
        </authorList>
    </citation>
    <scope>NUCLEOTIDE SEQUENCE</scope>
</reference>
<keyword evidence="1" id="KW-0433">Leucine-rich repeat</keyword>
<dbReference type="EMBL" id="OU895880">
    <property type="protein sequence ID" value="CAG9811566.1"/>
    <property type="molecule type" value="Genomic_DNA"/>
</dbReference>
<dbReference type="Gene3D" id="3.80.10.10">
    <property type="entry name" value="Ribonuclease Inhibitor"/>
    <property type="match status" value="2"/>
</dbReference>
<proteinExistence type="predicted"/>
<dbReference type="PANTHER" id="PTHR24366">
    <property type="entry name" value="IG(IMMUNOGLOBULIN) AND LRR(LEUCINE RICH REPEAT) DOMAINS"/>
    <property type="match status" value="1"/>
</dbReference>
<evidence type="ECO:0000256" key="3">
    <source>
        <dbReference type="SAM" id="SignalP"/>
    </source>
</evidence>
<keyword evidence="5" id="KW-1185">Reference proteome</keyword>
<dbReference type="OrthoDB" id="7733317at2759"/>
<dbReference type="Pfam" id="PF13306">
    <property type="entry name" value="LRR_5"/>
    <property type="match status" value="1"/>
</dbReference>
<dbReference type="SUPFAM" id="SSF52058">
    <property type="entry name" value="L domain-like"/>
    <property type="match status" value="1"/>
</dbReference>
<organism evidence="4 5">
    <name type="scientific">Chironomus riparius</name>
    <dbReference type="NCBI Taxonomy" id="315576"/>
    <lineage>
        <taxon>Eukaryota</taxon>
        <taxon>Metazoa</taxon>
        <taxon>Ecdysozoa</taxon>
        <taxon>Arthropoda</taxon>
        <taxon>Hexapoda</taxon>
        <taxon>Insecta</taxon>
        <taxon>Pterygota</taxon>
        <taxon>Neoptera</taxon>
        <taxon>Endopterygota</taxon>
        <taxon>Diptera</taxon>
        <taxon>Nematocera</taxon>
        <taxon>Chironomoidea</taxon>
        <taxon>Chironomidae</taxon>
        <taxon>Chironominae</taxon>
        <taxon>Chironomus</taxon>
    </lineage>
</organism>
<accession>A0A9N9WYY5</accession>
<dbReference type="PANTHER" id="PTHR24366:SF96">
    <property type="entry name" value="LEUCINE RICH REPEAT CONTAINING 53"/>
    <property type="match status" value="1"/>
</dbReference>
<keyword evidence="3" id="KW-0732">Signal</keyword>
<evidence type="ECO:0000256" key="1">
    <source>
        <dbReference type="ARBA" id="ARBA00022614"/>
    </source>
</evidence>
<dbReference type="Proteomes" id="UP001153620">
    <property type="component" value="Chromosome 4"/>
</dbReference>
<name>A0A9N9WYY5_9DIPT</name>
<keyword evidence="2" id="KW-0677">Repeat</keyword>
<evidence type="ECO:0000313" key="5">
    <source>
        <dbReference type="Proteomes" id="UP001153620"/>
    </source>
</evidence>
<feature type="chain" id="PRO_5040453929" evidence="3">
    <location>
        <begin position="23"/>
        <end position="319"/>
    </location>
</feature>
<feature type="signal peptide" evidence="3">
    <location>
        <begin position="1"/>
        <end position="22"/>
    </location>
</feature>
<reference evidence="4" key="2">
    <citation type="submission" date="2022-10" db="EMBL/GenBank/DDBJ databases">
        <authorList>
            <consortium name="ENA_rothamsted_submissions"/>
            <consortium name="culmorum"/>
            <person name="King R."/>
        </authorList>
    </citation>
    <scope>NUCLEOTIDE SEQUENCE</scope>
</reference>
<dbReference type="PROSITE" id="PS51450">
    <property type="entry name" value="LRR"/>
    <property type="match status" value="1"/>
</dbReference>
<dbReference type="Pfam" id="PF13855">
    <property type="entry name" value="LRR_8"/>
    <property type="match status" value="1"/>
</dbReference>
<evidence type="ECO:0000256" key="2">
    <source>
        <dbReference type="ARBA" id="ARBA00022737"/>
    </source>
</evidence>
<sequence length="319" mass="36638">MNFEKFWKVLLLINVSLLAAHAQYQSATCEYKIDEFDEYKCELTLNIPNGIALIDEIRGTHEENKTDEDVTIIETTFVSSAEYIPSIICDRFKNVEKLFIQTGLEKIDTKALKSCKNLQHLNLFFNKIREISEDAFVENTELNYLDIRGNQLTTLHPKLFKNQNESLKTLHLQGNPNLLLSSELFKSLSNLTSLSLSSYHPGWFSTLDSLEELYLGPSDNIELPKSLFSSLKSLKLLSLNEKNLTTLHADSFGDLPNLSRLWLKNGRIEAIDEKIFKQTGINDINLEGNVCADDRFIGDKSEIMKKLRKCFDNYRNRKN</sequence>
<dbReference type="SMART" id="SM00369">
    <property type="entry name" value="LRR_TYP"/>
    <property type="match status" value="4"/>
</dbReference>
<dbReference type="InterPro" id="IPR001611">
    <property type="entry name" value="Leu-rich_rpt"/>
</dbReference>
<dbReference type="InterPro" id="IPR003591">
    <property type="entry name" value="Leu-rich_rpt_typical-subtyp"/>
</dbReference>